<evidence type="ECO:0000313" key="3">
    <source>
        <dbReference type="EMBL" id="SFL21056.1"/>
    </source>
</evidence>
<dbReference type="AlphaFoldDB" id="A0A091BQF0"/>
<dbReference type="Proteomes" id="UP000182793">
    <property type="component" value="Unassembled WGS sequence"/>
</dbReference>
<organism evidence="2 4">
    <name type="scientific">Streptococcus equinus JB1</name>
    <dbReference type="NCBI Taxonomy" id="1294274"/>
    <lineage>
        <taxon>Bacteria</taxon>
        <taxon>Bacillati</taxon>
        <taxon>Bacillota</taxon>
        <taxon>Bacilli</taxon>
        <taxon>Lactobacillales</taxon>
        <taxon>Streptococcaceae</taxon>
        <taxon>Streptococcus</taxon>
    </lineage>
</organism>
<gene>
    <name evidence="2" type="ORF">H702_09380</name>
    <name evidence="3" type="ORF">SAMN02910290_00901</name>
</gene>
<keyword evidence="5" id="KW-1185">Reference proteome</keyword>
<reference evidence="2 4" key="1">
    <citation type="journal article" date="2014" name="Genome Announc.">
        <title>Draft Genome Sequences of Streptococcus bovis Strains ATCC 33317 and JB1.</title>
        <authorList>
            <person name="Benahmed F.H."/>
            <person name="Gopinath G.R."/>
            <person name="Harbottle H."/>
            <person name="Cotta M.A."/>
            <person name="Luo Y."/>
            <person name="Henderson C."/>
            <person name="Teri P."/>
            <person name="Soppet D."/>
            <person name="Rasmussen M."/>
            <person name="Whitehead T.R."/>
            <person name="Davidson M."/>
        </authorList>
    </citation>
    <scope>NUCLEOTIDE SEQUENCE [LARGE SCALE GENOMIC DNA]</scope>
    <source>
        <strain evidence="2 4">JB1</strain>
    </source>
</reference>
<evidence type="ECO:0000313" key="2">
    <source>
        <dbReference type="EMBL" id="KFN85957.1"/>
    </source>
</evidence>
<dbReference type="RefSeq" id="WP_006531740.1">
    <property type="nucleotide sequence ID" value="NZ_AUZH01000035.1"/>
</dbReference>
<keyword evidence="1" id="KW-0812">Transmembrane</keyword>
<evidence type="ECO:0000313" key="5">
    <source>
        <dbReference type="Proteomes" id="UP000182793"/>
    </source>
</evidence>
<evidence type="ECO:0000313" key="4">
    <source>
        <dbReference type="Proteomes" id="UP000029382"/>
    </source>
</evidence>
<protein>
    <submittedName>
        <fullName evidence="2">Uncharacterized protein</fullName>
    </submittedName>
</protein>
<sequence>MEKIRAIVDRQESRKETGMFLLFLGESLFVFSYFMKMSDFLHGMGLGMSMILNLLAVIFLSAKGEE</sequence>
<dbReference type="GeneID" id="69902685"/>
<dbReference type="Proteomes" id="UP000029382">
    <property type="component" value="Unassembled WGS sequence"/>
</dbReference>
<keyword evidence="1" id="KW-0472">Membrane</keyword>
<keyword evidence="1" id="KW-1133">Transmembrane helix</keyword>
<reference evidence="3 5" key="2">
    <citation type="submission" date="2016-10" db="EMBL/GenBank/DDBJ databases">
        <authorList>
            <person name="Varghese N."/>
            <person name="Submissions S."/>
        </authorList>
    </citation>
    <scope>NUCLEOTIDE SEQUENCE [LARGE SCALE GENOMIC DNA]</scope>
    <source>
        <strain evidence="3 5">JB1</strain>
    </source>
</reference>
<name>A0A091BQF0_STREI</name>
<comment type="caution">
    <text evidence="2">The sequence shown here is derived from an EMBL/GenBank/DDBJ whole genome shotgun (WGS) entry which is preliminary data.</text>
</comment>
<feature type="transmembrane region" description="Helical" evidence="1">
    <location>
        <begin position="20"/>
        <end position="35"/>
    </location>
</feature>
<dbReference type="EMBL" id="FOTG01000004">
    <property type="protein sequence ID" value="SFL21056.1"/>
    <property type="molecule type" value="Genomic_DNA"/>
</dbReference>
<evidence type="ECO:0000256" key="1">
    <source>
        <dbReference type="SAM" id="Phobius"/>
    </source>
</evidence>
<accession>A0A091BQF0</accession>
<feature type="transmembrane region" description="Helical" evidence="1">
    <location>
        <begin position="41"/>
        <end position="62"/>
    </location>
</feature>
<proteinExistence type="predicted"/>
<dbReference type="EMBL" id="AUZH01000035">
    <property type="protein sequence ID" value="KFN85957.1"/>
    <property type="molecule type" value="Genomic_DNA"/>
</dbReference>